<dbReference type="EMBL" id="JBDIME010000017">
    <property type="protein sequence ID" value="MEN2791451.1"/>
    <property type="molecule type" value="Genomic_DNA"/>
</dbReference>
<protein>
    <recommendedName>
        <fullName evidence="3">DUF4365 domain-containing protein</fullName>
    </recommendedName>
</protein>
<reference evidence="1 2" key="1">
    <citation type="submission" date="2024-05" db="EMBL/GenBank/DDBJ databases">
        <authorList>
            <person name="Liu Q."/>
            <person name="Xin Y.-H."/>
        </authorList>
    </citation>
    <scope>NUCLEOTIDE SEQUENCE [LARGE SCALE GENOMIC DNA]</scope>
    <source>
        <strain evidence="1 2">CGMCC 1.10181</strain>
    </source>
</reference>
<evidence type="ECO:0008006" key="3">
    <source>
        <dbReference type="Google" id="ProtNLM"/>
    </source>
</evidence>
<evidence type="ECO:0000313" key="2">
    <source>
        <dbReference type="Proteomes" id="UP001419910"/>
    </source>
</evidence>
<evidence type="ECO:0000313" key="1">
    <source>
        <dbReference type="EMBL" id="MEN2791451.1"/>
    </source>
</evidence>
<proteinExistence type="predicted"/>
<accession>A0ABU9Y6L4</accession>
<organism evidence="1 2">
    <name type="scientific">Sphingomonas oligophenolica</name>
    <dbReference type="NCBI Taxonomy" id="301154"/>
    <lineage>
        <taxon>Bacteria</taxon>
        <taxon>Pseudomonadati</taxon>
        <taxon>Pseudomonadota</taxon>
        <taxon>Alphaproteobacteria</taxon>
        <taxon>Sphingomonadales</taxon>
        <taxon>Sphingomonadaceae</taxon>
        <taxon>Sphingomonas</taxon>
    </lineage>
</organism>
<comment type="caution">
    <text evidence="1">The sequence shown here is derived from an EMBL/GenBank/DDBJ whole genome shotgun (WGS) entry which is preliminary data.</text>
</comment>
<dbReference type="Proteomes" id="UP001419910">
    <property type="component" value="Unassembled WGS sequence"/>
</dbReference>
<gene>
    <name evidence="1" type="ORF">ABC974_17575</name>
</gene>
<keyword evidence="2" id="KW-1185">Reference proteome</keyword>
<dbReference type="RefSeq" id="WP_343890397.1">
    <property type="nucleotide sequence ID" value="NZ_BAAAEH010000032.1"/>
</dbReference>
<name>A0ABU9Y6L4_9SPHN</name>
<sequence>MAKRPLDSEELGRKGEGRLEDICVDAKLVPNRVKVDRKGWDYLVEWHHPETDHRYDERDPSISCRVQVKTVWEGAKSIKLRLSSAEALATDHRPAFIYIVEVSDALQFSGAYIIHLRGRFLEDLLRKLREARVIARAPTTSSSQCRSRAPP</sequence>